<keyword evidence="6" id="KW-0325">Glycoprotein</keyword>
<dbReference type="PROSITE" id="PS51257">
    <property type="entry name" value="PROKAR_LIPOPROTEIN"/>
    <property type="match status" value="1"/>
</dbReference>
<keyword evidence="4" id="KW-1133">Transmembrane helix</keyword>
<dbReference type="EMBL" id="JAVHNS010000011">
    <property type="protein sequence ID" value="KAK6340345.1"/>
    <property type="molecule type" value="Genomic_DNA"/>
</dbReference>
<gene>
    <name evidence="10" type="ORF">TWF730_002107</name>
</gene>
<evidence type="ECO:0000259" key="9">
    <source>
        <dbReference type="PROSITE" id="PS51212"/>
    </source>
</evidence>
<evidence type="ECO:0000256" key="6">
    <source>
        <dbReference type="ARBA" id="ARBA00023180"/>
    </source>
</evidence>
<keyword evidence="2" id="KW-0812">Transmembrane</keyword>
<dbReference type="AlphaFoldDB" id="A0AAV9UEH6"/>
<evidence type="ECO:0000256" key="5">
    <source>
        <dbReference type="ARBA" id="ARBA00023136"/>
    </source>
</evidence>
<dbReference type="InterPro" id="IPR002889">
    <property type="entry name" value="WSC_carb-bd"/>
</dbReference>
<proteinExistence type="predicted"/>
<keyword evidence="5" id="KW-0472">Membrane</keyword>
<dbReference type="PROSITE" id="PS51212">
    <property type="entry name" value="WSC"/>
    <property type="match status" value="3"/>
</dbReference>
<dbReference type="Pfam" id="PF01822">
    <property type="entry name" value="WSC"/>
    <property type="match status" value="3"/>
</dbReference>
<feature type="domain" description="WSC" evidence="9">
    <location>
        <begin position="280"/>
        <end position="371"/>
    </location>
</feature>
<dbReference type="GO" id="GO:0005886">
    <property type="term" value="C:plasma membrane"/>
    <property type="evidence" value="ECO:0007669"/>
    <property type="project" value="TreeGrafter"/>
</dbReference>
<reference evidence="10 11" key="1">
    <citation type="submission" date="2019-10" db="EMBL/GenBank/DDBJ databases">
        <authorList>
            <person name="Palmer J.M."/>
        </authorList>
    </citation>
    <scope>NUCLEOTIDE SEQUENCE [LARGE SCALE GENOMIC DNA]</scope>
    <source>
        <strain evidence="10 11">TWF730</strain>
    </source>
</reference>
<evidence type="ECO:0000256" key="7">
    <source>
        <dbReference type="SAM" id="MobiDB-lite"/>
    </source>
</evidence>
<feature type="signal peptide" evidence="8">
    <location>
        <begin position="1"/>
        <end position="24"/>
    </location>
</feature>
<dbReference type="PANTHER" id="PTHR24269:SF16">
    <property type="entry name" value="PROTEIN SLG1"/>
    <property type="match status" value="1"/>
</dbReference>
<feature type="chain" id="PRO_5043844127" description="WSC domain-containing protein" evidence="8">
    <location>
        <begin position="25"/>
        <end position="1020"/>
    </location>
</feature>
<evidence type="ECO:0000313" key="11">
    <source>
        <dbReference type="Proteomes" id="UP001373714"/>
    </source>
</evidence>
<keyword evidence="3 8" id="KW-0732">Signal</keyword>
<feature type="compositionally biased region" description="Acidic residues" evidence="7">
    <location>
        <begin position="632"/>
        <end position="645"/>
    </location>
</feature>
<feature type="domain" description="WSC" evidence="9">
    <location>
        <begin position="393"/>
        <end position="481"/>
    </location>
</feature>
<comment type="caution">
    <text evidence="10">The sequence shown here is derived from an EMBL/GenBank/DDBJ whole genome shotgun (WGS) entry which is preliminary data.</text>
</comment>
<sequence length="1020" mass="111895">MRRFKDIFPTLCVLILSACPRTDAQTVQCATISDGCNAGSVNEEAVINAINRFQNGYFYGGGSEPIIMSSARNGNGNNVAMITYLCNDRSPPPRLEGSVIRTNFRKILSCPHRCGGVALPSDGNCGFGVLIANNAANIDCFSKAIDVVPHGTTTTTTTSSRTTTATGPATPTINPSTNGFNYYGCYSDDVDARVLSNQWVDSGMTIAACMARAAGYNFAGVEYGQECWYGNTLASSSHAESSGCNMVCPGKDTELCGGGNRIQLYKNPSYQPPSQPDTGAFVHQGCYTDSVESRGLEHSTTDWEGMTVQKCIQLAAGFKYAAVQYYGECHWGNVLNPSSTPVASGDCNTPCAGDTSQMCGGGNRLSLYLNSAYTEPDPPEPPAGPKFNEGVDSWSLIGCHSDSASNRALPNSETSSSMTVAKCLELANSYRYAAVQNGNTCYWGDEFTGSEVANDQCNVACAGESDEICGGNLRNVVYEDNDYEWVDIPAMIDLMEDFWACQRAAETDLSEYESLRLQAEAESQQGVGINIRFTARMQRAWRYVARYLPGRPQQVVEQFEMQALIVAPRHAVAVRNWANQIARLRPEEVALGVIQVAETVIAIRRAYHDIDTIIRWHRDHGPVQPTDPPPDPPDDPPDQPDEPEELVPCPCGIDGCSLPGLKLARSEPMSPAPKLLEKRTSGERYTLANCPGISYKVLDYPTSGEIVALYAEYQLTIAHKDANYFTLPPLIPCLWEIRDNAGPQPSAPGAAAQAEYATEHVFENHIMKGFFDAMIDDECAVCTSDANGDGILEMFFTRTPAGSQYADVPFEREMVGAMTWYNKAYRNQGRLSEFFVLEKRINGHKNVVLTPTTVPDQLGVGLDMEGFIQHVGRVQSVFQYLNTQKVAQVYVAVFNRLFAEFQRFDSDQTYGMLNGPRDWDPTCLAASNLAPGAGWRNRFLDYVAGFMADCETKMGTWAQLTALNLRIRRDARWPVAIPPTGPIPQGRIDFDAWLTYVTAPGGLLHPDSFKFDRTLYHDFF</sequence>
<dbReference type="PANTHER" id="PTHR24269">
    <property type="entry name" value="KREMEN PROTEIN"/>
    <property type="match status" value="1"/>
</dbReference>
<evidence type="ECO:0000313" key="10">
    <source>
        <dbReference type="EMBL" id="KAK6340345.1"/>
    </source>
</evidence>
<comment type="subcellular location">
    <subcellularLocation>
        <location evidence="1">Membrane</location>
        <topology evidence="1">Single-pass membrane protein</topology>
    </subcellularLocation>
</comment>
<dbReference type="SMART" id="SM00321">
    <property type="entry name" value="WSC"/>
    <property type="match status" value="3"/>
</dbReference>
<name>A0AAV9UEH6_9PEZI</name>
<evidence type="ECO:0000256" key="2">
    <source>
        <dbReference type="ARBA" id="ARBA00022692"/>
    </source>
</evidence>
<accession>A0AAV9UEH6</accession>
<feature type="domain" description="WSC" evidence="9">
    <location>
        <begin position="179"/>
        <end position="268"/>
    </location>
</feature>
<protein>
    <recommendedName>
        <fullName evidence="9">WSC domain-containing protein</fullName>
    </recommendedName>
</protein>
<feature type="region of interest" description="Disordered" evidence="7">
    <location>
        <begin position="619"/>
        <end position="646"/>
    </location>
</feature>
<evidence type="ECO:0000256" key="4">
    <source>
        <dbReference type="ARBA" id="ARBA00022989"/>
    </source>
</evidence>
<dbReference type="Proteomes" id="UP001373714">
    <property type="component" value="Unassembled WGS sequence"/>
</dbReference>
<dbReference type="InterPro" id="IPR051836">
    <property type="entry name" value="Kremen_rcpt"/>
</dbReference>
<organism evidence="10 11">
    <name type="scientific">Orbilia blumenaviensis</name>
    <dbReference type="NCBI Taxonomy" id="1796055"/>
    <lineage>
        <taxon>Eukaryota</taxon>
        <taxon>Fungi</taxon>
        <taxon>Dikarya</taxon>
        <taxon>Ascomycota</taxon>
        <taxon>Pezizomycotina</taxon>
        <taxon>Orbiliomycetes</taxon>
        <taxon>Orbiliales</taxon>
        <taxon>Orbiliaceae</taxon>
        <taxon>Orbilia</taxon>
    </lineage>
</organism>
<evidence type="ECO:0000256" key="8">
    <source>
        <dbReference type="SAM" id="SignalP"/>
    </source>
</evidence>
<keyword evidence="11" id="KW-1185">Reference proteome</keyword>
<evidence type="ECO:0000256" key="1">
    <source>
        <dbReference type="ARBA" id="ARBA00004167"/>
    </source>
</evidence>
<evidence type="ECO:0000256" key="3">
    <source>
        <dbReference type="ARBA" id="ARBA00022729"/>
    </source>
</evidence>